<dbReference type="SFLD" id="SFLDS00005">
    <property type="entry name" value="Isoprenoid_Synthase_Type_I"/>
    <property type="match status" value="1"/>
</dbReference>
<dbReference type="STRING" id="765440.A0A0C3FXZ0"/>
<dbReference type="GO" id="GO:0010333">
    <property type="term" value="F:terpene synthase activity"/>
    <property type="evidence" value="ECO:0007669"/>
    <property type="project" value="InterPro"/>
</dbReference>
<evidence type="ECO:0000256" key="3">
    <source>
        <dbReference type="ARBA" id="ARBA00022723"/>
    </source>
</evidence>
<keyword evidence="4 6" id="KW-0460">Magnesium</keyword>
<evidence type="ECO:0000256" key="5">
    <source>
        <dbReference type="ARBA" id="ARBA00023239"/>
    </source>
</evidence>
<proteinExistence type="inferred from homology"/>
<dbReference type="AlphaFoldDB" id="A0A0C3FXZ0"/>
<evidence type="ECO:0000313" key="8">
    <source>
        <dbReference type="Proteomes" id="UP000054166"/>
    </source>
</evidence>
<evidence type="ECO:0000256" key="2">
    <source>
        <dbReference type="ARBA" id="ARBA00006333"/>
    </source>
</evidence>
<dbReference type="InterPro" id="IPR008949">
    <property type="entry name" value="Isoprenoid_synthase_dom_sf"/>
</dbReference>
<dbReference type="EMBL" id="KN832987">
    <property type="protein sequence ID" value="KIM84489.1"/>
    <property type="molecule type" value="Genomic_DNA"/>
</dbReference>
<keyword evidence="8" id="KW-1185">Reference proteome</keyword>
<dbReference type="SFLD" id="SFLDG01020">
    <property type="entry name" value="Terpene_Cyclase_Like_2"/>
    <property type="match status" value="1"/>
</dbReference>
<evidence type="ECO:0000256" key="4">
    <source>
        <dbReference type="ARBA" id="ARBA00022842"/>
    </source>
</evidence>
<gene>
    <name evidence="7" type="ORF">PILCRDRAFT_779936</name>
</gene>
<dbReference type="PANTHER" id="PTHR35201:SF4">
    <property type="entry name" value="BETA-PINACENE SYNTHASE-RELATED"/>
    <property type="match status" value="1"/>
</dbReference>
<dbReference type="SUPFAM" id="SSF48576">
    <property type="entry name" value="Terpenoid synthases"/>
    <property type="match status" value="1"/>
</dbReference>
<evidence type="ECO:0000256" key="6">
    <source>
        <dbReference type="RuleBase" id="RU366034"/>
    </source>
</evidence>
<comment type="cofactor">
    <cofactor evidence="1 6">
        <name>Mg(2+)</name>
        <dbReference type="ChEBI" id="CHEBI:18420"/>
    </cofactor>
</comment>
<sequence>MLNISRPLDRKERFLREIKGSQVIIPDLYELFPGWKFNINKNYEAVKKQTDIWLESWVENDSLRHRMQIANFPKLGACLYPDALEEECLMMSYYHLWVFLWDDGTKKLTTYIVYPFSPSSFYPELDCGPLTNDPQKALAFKKATDIALDYTLGEQPFNGQPPPMAPVMTAFSDVAEKVVAGATTEARQRLLSELKFYVDGACILPFHRNNGKKYFLTVKGFLEQREASGGAGASIALILYVYHLNIPASILDHEAMRSIRDQSCMLAHLINDIVSFRKELMDNQIDNIVPILAIENKYSLQQAIDDACRLVWETRRLLEDAEKRVPVPTGNAELDTQIKKYIQGCKDLVAGALNWYCGNERYFGKNPKREGNKIFLEIL</sequence>
<keyword evidence="3 6" id="KW-0479">Metal-binding</keyword>
<organism evidence="7 8">
    <name type="scientific">Piloderma croceum (strain F 1598)</name>
    <dbReference type="NCBI Taxonomy" id="765440"/>
    <lineage>
        <taxon>Eukaryota</taxon>
        <taxon>Fungi</taxon>
        <taxon>Dikarya</taxon>
        <taxon>Basidiomycota</taxon>
        <taxon>Agaricomycotina</taxon>
        <taxon>Agaricomycetes</taxon>
        <taxon>Agaricomycetidae</taxon>
        <taxon>Atheliales</taxon>
        <taxon>Atheliaceae</taxon>
        <taxon>Piloderma</taxon>
    </lineage>
</organism>
<comment type="similarity">
    <text evidence="2 6">Belongs to the terpene synthase family.</text>
</comment>
<dbReference type="OrthoDB" id="2861623at2759"/>
<name>A0A0C3FXZ0_PILCF</name>
<dbReference type="GO" id="GO:0008299">
    <property type="term" value="P:isoprenoid biosynthetic process"/>
    <property type="evidence" value="ECO:0007669"/>
    <property type="project" value="UniProtKB-ARBA"/>
</dbReference>
<dbReference type="Proteomes" id="UP000054166">
    <property type="component" value="Unassembled WGS sequence"/>
</dbReference>
<protein>
    <recommendedName>
        <fullName evidence="6">Terpene synthase</fullName>
        <ecNumber evidence="6">4.2.3.-</ecNumber>
    </recommendedName>
</protein>
<keyword evidence="5 6" id="KW-0456">Lyase</keyword>
<reference evidence="7 8" key="1">
    <citation type="submission" date="2014-04" db="EMBL/GenBank/DDBJ databases">
        <authorList>
            <consortium name="DOE Joint Genome Institute"/>
            <person name="Kuo A."/>
            <person name="Tarkka M."/>
            <person name="Buscot F."/>
            <person name="Kohler A."/>
            <person name="Nagy L.G."/>
            <person name="Floudas D."/>
            <person name="Copeland A."/>
            <person name="Barry K.W."/>
            <person name="Cichocki N."/>
            <person name="Veneault-Fourrey C."/>
            <person name="LaButti K."/>
            <person name="Lindquist E.A."/>
            <person name="Lipzen A."/>
            <person name="Lundell T."/>
            <person name="Morin E."/>
            <person name="Murat C."/>
            <person name="Sun H."/>
            <person name="Tunlid A."/>
            <person name="Henrissat B."/>
            <person name="Grigoriev I.V."/>
            <person name="Hibbett D.S."/>
            <person name="Martin F."/>
            <person name="Nordberg H.P."/>
            <person name="Cantor M.N."/>
            <person name="Hua S.X."/>
        </authorList>
    </citation>
    <scope>NUCLEOTIDE SEQUENCE [LARGE SCALE GENOMIC DNA]</scope>
    <source>
        <strain evidence="7 8">F 1598</strain>
    </source>
</reference>
<accession>A0A0C3FXZ0</accession>
<dbReference type="Gene3D" id="1.10.600.10">
    <property type="entry name" value="Farnesyl Diphosphate Synthase"/>
    <property type="match status" value="1"/>
</dbReference>
<dbReference type="EC" id="4.2.3.-" evidence="6"/>
<dbReference type="InParanoid" id="A0A0C3FXZ0"/>
<dbReference type="Pfam" id="PF19086">
    <property type="entry name" value="Terpene_syn_C_2"/>
    <property type="match status" value="1"/>
</dbReference>
<dbReference type="GO" id="GO:0046872">
    <property type="term" value="F:metal ion binding"/>
    <property type="evidence" value="ECO:0007669"/>
    <property type="project" value="UniProtKB-KW"/>
</dbReference>
<dbReference type="HOGENOM" id="CLU_042538_3_2_1"/>
<evidence type="ECO:0000256" key="1">
    <source>
        <dbReference type="ARBA" id="ARBA00001946"/>
    </source>
</evidence>
<dbReference type="InterPro" id="IPR034686">
    <property type="entry name" value="Terpene_cyclase-like_2"/>
</dbReference>
<dbReference type="PANTHER" id="PTHR35201">
    <property type="entry name" value="TERPENE SYNTHASE"/>
    <property type="match status" value="1"/>
</dbReference>
<evidence type="ECO:0000313" key="7">
    <source>
        <dbReference type="EMBL" id="KIM84489.1"/>
    </source>
</evidence>
<reference evidence="8" key="2">
    <citation type="submission" date="2015-01" db="EMBL/GenBank/DDBJ databases">
        <title>Evolutionary Origins and Diversification of the Mycorrhizal Mutualists.</title>
        <authorList>
            <consortium name="DOE Joint Genome Institute"/>
            <consortium name="Mycorrhizal Genomics Consortium"/>
            <person name="Kohler A."/>
            <person name="Kuo A."/>
            <person name="Nagy L.G."/>
            <person name="Floudas D."/>
            <person name="Copeland A."/>
            <person name="Barry K.W."/>
            <person name="Cichocki N."/>
            <person name="Veneault-Fourrey C."/>
            <person name="LaButti K."/>
            <person name="Lindquist E.A."/>
            <person name="Lipzen A."/>
            <person name="Lundell T."/>
            <person name="Morin E."/>
            <person name="Murat C."/>
            <person name="Riley R."/>
            <person name="Ohm R."/>
            <person name="Sun H."/>
            <person name="Tunlid A."/>
            <person name="Henrissat B."/>
            <person name="Grigoriev I.V."/>
            <person name="Hibbett D.S."/>
            <person name="Martin F."/>
        </authorList>
    </citation>
    <scope>NUCLEOTIDE SEQUENCE [LARGE SCALE GENOMIC DNA]</scope>
    <source>
        <strain evidence="8">F 1598</strain>
    </source>
</reference>